<dbReference type="Gene3D" id="3.40.20.10">
    <property type="entry name" value="Severin"/>
    <property type="match status" value="2"/>
</dbReference>
<feature type="domain" description="Gelsolin-like" evidence="2">
    <location>
        <begin position="141"/>
        <end position="210"/>
    </location>
</feature>
<sequence length="226" mass="25422">LPPHLLLPPCVRANIVHVPLPRAFYLEWEHGGYIDSLDDGDVFVFDCGIDVYIFQGSSCSPFEREHGRQYGEKLRSSRAQCTVQVVTQENAPDRFWKSLGTTRKVGQAATLKRLEDFLHSNINRMWVVKGAKEFKLEASGDDVSVSALKSNSVMIVDLCSVIYVWIGAKVSPYKEQRDAALQRGVEYLEKHSDKKTPLIRVLEGNEGETFKDMMPGGSDDDEDVDL</sequence>
<evidence type="ECO:0000313" key="4">
    <source>
        <dbReference type="Proteomes" id="UP000051952"/>
    </source>
</evidence>
<dbReference type="OrthoDB" id="6375767at2759"/>
<dbReference type="Proteomes" id="UP000051952">
    <property type="component" value="Unassembled WGS sequence"/>
</dbReference>
<evidence type="ECO:0000313" key="3">
    <source>
        <dbReference type="EMBL" id="CUI14632.1"/>
    </source>
</evidence>
<dbReference type="GO" id="GO:0008154">
    <property type="term" value="P:actin polymerization or depolymerization"/>
    <property type="evidence" value="ECO:0007669"/>
    <property type="project" value="TreeGrafter"/>
</dbReference>
<dbReference type="PANTHER" id="PTHR11977">
    <property type="entry name" value="VILLIN"/>
    <property type="match status" value="1"/>
</dbReference>
<dbReference type="SMART" id="SM00262">
    <property type="entry name" value="GEL"/>
    <property type="match status" value="2"/>
</dbReference>
<protein>
    <recommendedName>
        <fullName evidence="2">Gelsolin-like domain-containing protein</fullName>
    </recommendedName>
</protein>
<dbReference type="GO" id="GO:0015629">
    <property type="term" value="C:actin cytoskeleton"/>
    <property type="evidence" value="ECO:0007669"/>
    <property type="project" value="TreeGrafter"/>
</dbReference>
<feature type="domain" description="Gelsolin-like" evidence="2">
    <location>
        <begin position="35"/>
        <end position="96"/>
    </location>
</feature>
<dbReference type="VEuPathDB" id="TriTrypDB:BSAL_08510"/>
<dbReference type="InterPro" id="IPR007123">
    <property type="entry name" value="Gelsolin-like_dom"/>
</dbReference>
<evidence type="ECO:0000256" key="1">
    <source>
        <dbReference type="SAM" id="MobiDB-lite"/>
    </source>
</evidence>
<gene>
    <name evidence="3" type="ORF">BSAL_08510</name>
</gene>
<dbReference type="PANTHER" id="PTHR11977:SF130">
    <property type="entry name" value="SEVERIN"/>
    <property type="match status" value="1"/>
</dbReference>
<feature type="region of interest" description="Disordered" evidence="1">
    <location>
        <begin position="207"/>
        <end position="226"/>
    </location>
</feature>
<dbReference type="SUPFAM" id="SSF55753">
    <property type="entry name" value="Actin depolymerizing proteins"/>
    <property type="match status" value="2"/>
</dbReference>
<dbReference type="GO" id="GO:0005737">
    <property type="term" value="C:cytoplasm"/>
    <property type="evidence" value="ECO:0007669"/>
    <property type="project" value="TreeGrafter"/>
</dbReference>
<dbReference type="InterPro" id="IPR007122">
    <property type="entry name" value="Villin/Gelsolin"/>
</dbReference>
<accession>A0A0S4KJ72</accession>
<organism evidence="3 4">
    <name type="scientific">Bodo saltans</name>
    <name type="common">Flagellated protozoan</name>
    <dbReference type="NCBI Taxonomy" id="75058"/>
    <lineage>
        <taxon>Eukaryota</taxon>
        <taxon>Discoba</taxon>
        <taxon>Euglenozoa</taxon>
        <taxon>Kinetoplastea</taxon>
        <taxon>Metakinetoplastina</taxon>
        <taxon>Eubodonida</taxon>
        <taxon>Bodonidae</taxon>
        <taxon>Bodo</taxon>
    </lineage>
</organism>
<dbReference type="GO" id="GO:0051015">
    <property type="term" value="F:actin filament binding"/>
    <property type="evidence" value="ECO:0007669"/>
    <property type="project" value="InterPro"/>
</dbReference>
<dbReference type="AlphaFoldDB" id="A0A0S4KJ72"/>
<name>A0A0S4KJ72_BODSA</name>
<dbReference type="InterPro" id="IPR029006">
    <property type="entry name" value="ADF-H/Gelsolin-like_dom_sf"/>
</dbReference>
<dbReference type="Pfam" id="PF00626">
    <property type="entry name" value="Gelsolin"/>
    <property type="match status" value="2"/>
</dbReference>
<reference evidence="4" key="1">
    <citation type="submission" date="2015-09" db="EMBL/GenBank/DDBJ databases">
        <authorList>
            <consortium name="Pathogen Informatics"/>
        </authorList>
    </citation>
    <scope>NUCLEOTIDE SEQUENCE [LARGE SCALE GENOMIC DNA]</scope>
    <source>
        <strain evidence="4">Lake Konstanz</strain>
    </source>
</reference>
<evidence type="ECO:0000259" key="2">
    <source>
        <dbReference type="Pfam" id="PF00626"/>
    </source>
</evidence>
<dbReference type="EMBL" id="CYKH01001435">
    <property type="protein sequence ID" value="CUI14632.1"/>
    <property type="molecule type" value="Genomic_DNA"/>
</dbReference>
<proteinExistence type="predicted"/>
<keyword evidence="4" id="KW-1185">Reference proteome</keyword>
<feature type="non-terminal residue" evidence="3">
    <location>
        <position position="1"/>
    </location>
</feature>